<dbReference type="Gene3D" id="1.20.58.400">
    <property type="entry name" value="t-snare proteins"/>
    <property type="match status" value="1"/>
</dbReference>
<comment type="similarity">
    <text evidence="1">Belongs to the VTI1 family.</text>
</comment>
<dbReference type="InterPro" id="IPR038407">
    <property type="entry name" value="v-SNARE_N_sf"/>
</dbReference>
<evidence type="ECO:0000313" key="5">
    <source>
        <dbReference type="Proteomes" id="UP000695562"/>
    </source>
</evidence>
<evidence type="ECO:0000259" key="3">
    <source>
        <dbReference type="Pfam" id="PF05008"/>
    </source>
</evidence>
<evidence type="ECO:0000256" key="1">
    <source>
        <dbReference type="ARBA" id="ARBA00006108"/>
    </source>
</evidence>
<dbReference type="OrthoDB" id="430637at2759"/>
<dbReference type="GO" id="GO:0016020">
    <property type="term" value="C:membrane"/>
    <property type="evidence" value="ECO:0007669"/>
    <property type="project" value="InterPro"/>
</dbReference>
<organism evidence="4 5">
    <name type="scientific">Polysphondylium violaceum</name>
    <dbReference type="NCBI Taxonomy" id="133409"/>
    <lineage>
        <taxon>Eukaryota</taxon>
        <taxon>Amoebozoa</taxon>
        <taxon>Evosea</taxon>
        <taxon>Eumycetozoa</taxon>
        <taxon>Dictyostelia</taxon>
        <taxon>Dictyosteliales</taxon>
        <taxon>Dictyosteliaceae</taxon>
        <taxon>Polysphondylium</taxon>
    </lineage>
</organism>
<dbReference type="AlphaFoldDB" id="A0A8J4PPH4"/>
<dbReference type="SUPFAM" id="SSF47661">
    <property type="entry name" value="t-snare proteins"/>
    <property type="match status" value="1"/>
</dbReference>
<keyword evidence="2" id="KW-1133">Transmembrane helix</keyword>
<name>A0A8J4PPH4_9MYCE</name>
<keyword evidence="2" id="KW-0472">Membrane</keyword>
<feature type="domain" description="Vesicle transport v-SNARE N-terminal" evidence="3">
    <location>
        <begin position="1"/>
        <end position="94"/>
    </location>
</feature>
<evidence type="ECO:0000256" key="2">
    <source>
        <dbReference type="SAM" id="Phobius"/>
    </source>
</evidence>
<reference evidence="4" key="1">
    <citation type="submission" date="2020-01" db="EMBL/GenBank/DDBJ databases">
        <title>Development of genomics and gene disruption for Polysphondylium violaceum indicates a role for the polyketide synthase stlB in stalk morphogenesis.</title>
        <authorList>
            <person name="Narita B."/>
            <person name="Kawabe Y."/>
            <person name="Kin K."/>
            <person name="Saito T."/>
            <person name="Gibbs R."/>
            <person name="Kuspa A."/>
            <person name="Muzny D."/>
            <person name="Queller D."/>
            <person name="Richards S."/>
            <person name="Strassman J."/>
            <person name="Sucgang R."/>
            <person name="Worley K."/>
            <person name="Schaap P."/>
        </authorList>
    </citation>
    <scope>NUCLEOTIDE SEQUENCE</scope>
    <source>
        <strain evidence="4">QSvi11</strain>
    </source>
</reference>
<dbReference type="InterPro" id="IPR007705">
    <property type="entry name" value="Vesicle_trsprt_v-SNARE_N"/>
</dbReference>
<keyword evidence="5" id="KW-1185">Reference proteome</keyword>
<feature type="transmembrane region" description="Helical" evidence="2">
    <location>
        <begin position="170"/>
        <end position="190"/>
    </location>
</feature>
<dbReference type="GO" id="GO:0016192">
    <property type="term" value="P:vesicle-mediated transport"/>
    <property type="evidence" value="ECO:0007669"/>
    <property type="project" value="InterPro"/>
</dbReference>
<dbReference type="EMBL" id="AJWJ01000410">
    <property type="protein sequence ID" value="KAF2071124.1"/>
    <property type="molecule type" value="Genomic_DNA"/>
</dbReference>
<dbReference type="Pfam" id="PF05008">
    <property type="entry name" value="V-SNARE"/>
    <property type="match status" value="1"/>
</dbReference>
<protein>
    <recommendedName>
        <fullName evidence="3">Vesicle transport v-SNARE N-terminal domain-containing protein</fullName>
    </recommendedName>
</protein>
<dbReference type="Proteomes" id="UP000695562">
    <property type="component" value="Unassembled WGS sequence"/>
</dbReference>
<gene>
    <name evidence="4" type="ORF">CYY_007553</name>
</gene>
<comment type="caution">
    <text evidence="4">The sequence shown here is derived from an EMBL/GenBank/DDBJ whole genome shotgun (WGS) entry which is preliminary data.</text>
</comment>
<proteinExistence type="inferred from homology"/>
<dbReference type="GO" id="GO:0006886">
    <property type="term" value="P:intracellular protein transport"/>
    <property type="evidence" value="ECO:0007669"/>
    <property type="project" value="InterPro"/>
</dbReference>
<accession>A0A8J4PPH4</accession>
<dbReference type="InterPro" id="IPR010989">
    <property type="entry name" value="SNARE"/>
</dbReference>
<keyword evidence="2" id="KW-0812">Transmembrane</keyword>
<evidence type="ECO:0000313" key="4">
    <source>
        <dbReference type="EMBL" id="KAF2071124.1"/>
    </source>
</evidence>
<sequence>MEHVFSHYEQDLNDILGQIESNLLKIQQNQGNIQSHDENLLLINETTQQLEESEEIIQQLEFSAQNSGQITEIRPKISSYNSQIASFTKQLENITGTKFQSTNAGKQSIEDKVLNGNEKKKNALDNVSIHVKEDLDDYDNYEEDIDDLREGAPAKPILYRLKNFMSNHSLKVIVIVILAFAMALIALYVFNKRNKKSPEPTR</sequence>